<name>A0AAN8DLP2_CHAGU</name>
<dbReference type="EMBL" id="JAURVH010001521">
    <property type="protein sequence ID" value="KAK5924275.1"/>
    <property type="molecule type" value="Genomic_DNA"/>
</dbReference>
<reference evidence="2 3" key="1">
    <citation type="journal article" date="2023" name="Mol. Biol. Evol.">
        <title>Genomics of Secondarily Temperate Adaptation in the Only Non-Antarctic Icefish.</title>
        <authorList>
            <person name="Rivera-Colon A.G."/>
            <person name="Rayamajhi N."/>
            <person name="Minhas B.F."/>
            <person name="Madrigal G."/>
            <person name="Bilyk K.T."/>
            <person name="Yoon V."/>
            <person name="Hune M."/>
            <person name="Gregory S."/>
            <person name="Cheng C.H.C."/>
            <person name="Catchen J.M."/>
        </authorList>
    </citation>
    <scope>NUCLEOTIDE SEQUENCE [LARGE SCALE GENOMIC DNA]</scope>
    <source>
        <tissue evidence="2">White muscle</tissue>
    </source>
</reference>
<feature type="region of interest" description="Disordered" evidence="1">
    <location>
        <begin position="1"/>
        <end position="66"/>
    </location>
</feature>
<feature type="compositionally biased region" description="Polar residues" evidence="1">
    <location>
        <begin position="1"/>
        <end position="11"/>
    </location>
</feature>
<accession>A0AAN8DLP2</accession>
<dbReference type="AlphaFoldDB" id="A0AAN8DLP2"/>
<sequence length="66" mass="6737">MPLETLQQQLKRTALAGTPPPPEAEGAGGTRLLPAAEGRGNGAEAERRGEAGGRQGQVREESGGSE</sequence>
<gene>
    <name evidence="2" type="ORF">CgunFtcFv8_001161</name>
</gene>
<evidence type="ECO:0000313" key="3">
    <source>
        <dbReference type="Proteomes" id="UP001331515"/>
    </source>
</evidence>
<protein>
    <submittedName>
        <fullName evidence="2">Uncharacterized protein</fullName>
    </submittedName>
</protein>
<proteinExistence type="predicted"/>
<comment type="caution">
    <text evidence="2">The sequence shown here is derived from an EMBL/GenBank/DDBJ whole genome shotgun (WGS) entry which is preliminary data.</text>
</comment>
<organism evidence="2 3">
    <name type="scientific">Champsocephalus gunnari</name>
    <name type="common">Mackerel icefish</name>
    <dbReference type="NCBI Taxonomy" id="52237"/>
    <lineage>
        <taxon>Eukaryota</taxon>
        <taxon>Metazoa</taxon>
        <taxon>Chordata</taxon>
        <taxon>Craniata</taxon>
        <taxon>Vertebrata</taxon>
        <taxon>Euteleostomi</taxon>
        <taxon>Actinopterygii</taxon>
        <taxon>Neopterygii</taxon>
        <taxon>Teleostei</taxon>
        <taxon>Neoteleostei</taxon>
        <taxon>Acanthomorphata</taxon>
        <taxon>Eupercaria</taxon>
        <taxon>Perciformes</taxon>
        <taxon>Notothenioidei</taxon>
        <taxon>Channichthyidae</taxon>
        <taxon>Champsocephalus</taxon>
    </lineage>
</organism>
<keyword evidence="3" id="KW-1185">Reference proteome</keyword>
<evidence type="ECO:0000313" key="2">
    <source>
        <dbReference type="EMBL" id="KAK5924275.1"/>
    </source>
</evidence>
<dbReference type="Proteomes" id="UP001331515">
    <property type="component" value="Unassembled WGS sequence"/>
</dbReference>
<evidence type="ECO:0000256" key="1">
    <source>
        <dbReference type="SAM" id="MobiDB-lite"/>
    </source>
</evidence>
<feature type="compositionally biased region" description="Basic and acidic residues" evidence="1">
    <location>
        <begin position="44"/>
        <end position="66"/>
    </location>
</feature>